<protein>
    <recommendedName>
        <fullName evidence="6">Amidase domain-containing protein</fullName>
    </recommendedName>
</protein>
<feature type="binding site" evidence="4">
    <location>
        <position position="199"/>
    </location>
    <ligand>
        <name>substrate</name>
    </ligand>
</feature>
<dbReference type="EMBL" id="NHYE01005154">
    <property type="protein sequence ID" value="PPQ76486.1"/>
    <property type="molecule type" value="Genomic_DNA"/>
</dbReference>
<dbReference type="InterPro" id="IPR023631">
    <property type="entry name" value="Amidase_dom"/>
</dbReference>
<proteinExistence type="inferred from homology"/>
<evidence type="ECO:0000259" key="6">
    <source>
        <dbReference type="Pfam" id="PF01425"/>
    </source>
</evidence>
<comment type="similarity">
    <text evidence="1">Belongs to the amidase family.</text>
</comment>
<dbReference type="Gene3D" id="3.90.1300.10">
    <property type="entry name" value="Amidase signature (AS) domain"/>
    <property type="match status" value="1"/>
</dbReference>
<feature type="chain" id="PRO_5019263930" description="Amidase domain-containing protein" evidence="5">
    <location>
        <begin position="17"/>
        <end position="580"/>
    </location>
</feature>
<evidence type="ECO:0000256" key="4">
    <source>
        <dbReference type="PIRSR" id="PIRSR001221-2"/>
    </source>
</evidence>
<dbReference type="Pfam" id="PF01425">
    <property type="entry name" value="Amidase"/>
    <property type="match status" value="1"/>
</dbReference>
<dbReference type="AlphaFoldDB" id="A0A409WDC5"/>
<dbReference type="PANTHER" id="PTHR46072">
    <property type="entry name" value="AMIDASE-RELATED-RELATED"/>
    <property type="match status" value="1"/>
</dbReference>
<dbReference type="InParanoid" id="A0A409WDC5"/>
<name>A0A409WDC5_9AGAR</name>
<accession>A0A409WDC5</accession>
<keyword evidence="8" id="KW-1185">Reference proteome</keyword>
<feature type="signal peptide" evidence="5">
    <location>
        <begin position="1"/>
        <end position="16"/>
    </location>
</feature>
<dbReference type="OrthoDB" id="6428749at2759"/>
<sequence length="580" mass="63040">MVFLTFLLGCSATKQAERQSKIDSLPDSYSTPLSPSEKKIHALSLSDLVSQCRAGSIPPSSIMMAYGKKALLAHKATNCLSDVMFDEALTTPPVANWGPAVDSDAGVNETIRERSLMGVPISIKDTIDIVGHDSTISFSKNVGHPTASSSSIVRLLQDAGALVHVKTTVPTGLLSIETISDVYGRTTNPYNHSFTAGASTGGGGALVACGGSKIEIGTDIAGSVRIPAHFCGVWSLKGSSGRFPAWGNRTSMPGLESIPLVISPLASNLADLREFCKRLILAKPWHYDHTCVPLPWQNVDLQDEGRKLKWGVIWDDGTIPPTPACKRALSMVIAALKKQGHEVVDFHPPDVFEGLKIGYQLLFSDGGQQVRNSLQPGEKVTPPAKAILDLLNLPRLFKKILSFLLRPLDPVSSQLYDIMHVKTVVEDRENVASRDRYMAEWHKKWTEEGLDFVLTVPIAFPALENDTSEKATLMSAGYTFLFSLASILLDYTAGTVPVTYVDRTLDALPTDFTETKQYKTFSAVAKGAFSVYDADKMHGLPLGVQIAGRRLEEEKVLEGMQIIEAALREQSTTFINKVAL</sequence>
<feature type="domain" description="Amidase" evidence="6">
    <location>
        <begin position="65"/>
        <end position="557"/>
    </location>
</feature>
<keyword evidence="5" id="KW-0732">Signal</keyword>
<evidence type="ECO:0000256" key="1">
    <source>
        <dbReference type="ARBA" id="ARBA00009199"/>
    </source>
</evidence>
<evidence type="ECO:0000256" key="2">
    <source>
        <dbReference type="ARBA" id="ARBA00022801"/>
    </source>
</evidence>
<dbReference type="GO" id="GO:0016787">
    <property type="term" value="F:hydrolase activity"/>
    <property type="evidence" value="ECO:0007669"/>
    <property type="project" value="UniProtKB-KW"/>
</dbReference>
<reference evidence="7 8" key="1">
    <citation type="journal article" date="2018" name="Evol. Lett.">
        <title>Horizontal gene cluster transfer increased hallucinogenic mushroom diversity.</title>
        <authorList>
            <person name="Reynolds H.T."/>
            <person name="Vijayakumar V."/>
            <person name="Gluck-Thaler E."/>
            <person name="Korotkin H.B."/>
            <person name="Matheny P.B."/>
            <person name="Slot J.C."/>
        </authorList>
    </citation>
    <scope>NUCLEOTIDE SEQUENCE [LARGE SCALE GENOMIC DNA]</scope>
    <source>
        <strain evidence="7 8">SRW20</strain>
    </source>
</reference>
<dbReference type="Proteomes" id="UP000284706">
    <property type="component" value="Unassembled WGS sequence"/>
</dbReference>
<dbReference type="PANTHER" id="PTHR46072:SF10">
    <property type="entry name" value="ACETAMIDASE"/>
    <property type="match status" value="1"/>
</dbReference>
<organism evidence="7 8">
    <name type="scientific">Gymnopilus dilepis</name>
    <dbReference type="NCBI Taxonomy" id="231916"/>
    <lineage>
        <taxon>Eukaryota</taxon>
        <taxon>Fungi</taxon>
        <taxon>Dikarya</taxon>
        <taxon>Basidiomycota</taxon>
        <taxon>Agaricomycotina</taxon>
        <taxon>Agaricomycetes</taxon>
        <taxon>Agaricomycetidae</taxon>
        <taxon>Agaricales</taxon>
        <taxon>Agaricineae</taxon>
        <taxon>Hymenogastraceae</taxon>
        <taxon>Gymnopilus</taxon>
    </lineage>
</organism>
<feature type="active site" description="Charge relay system" evidence="3">
    <location>
        <position position="199"/>
    </location>
</feature>
<feature type="binding site" evidence="4">
    <location>
        <position position="173"/>
    </location>
    <ligand>
        <name>substrate</name>
    </ligand>
</feature>
<evidence type="ECO:0000313" key="7">
    <source>
        <dbReference type="EMBL" id="PPQ76486.1"/>
    </source>
</evidence>
<dbReference type="PIRSF" id="PIRSF001221">
    <property type="entry name" value="Amidase_fungi"/>
    <property type="match status" value="1"/>
</dbReference>
<evidence type="ECO:0000256" key="5">
    <source>
        <dbReference type="SAM" id="SignalP"/>
    </source>
</evidence>
<dbReference type="InterPro" id="IPR036928">
    <property type="entry name" value="AS_sf"/>
</dbReference>
<evidence type="ECO:0000256" key="3">
    <source>
        <dbReference type="PIRSR" id="PIRSR001221-1"/>
    </source>
</evidence>
<evidence type="ECO:0000313" key="8">
    <source>
        <dbReference type="Proteomes" id="UP000284706"/>
    </source>
</evidence>
<dbReference type="SUPFAM" id="SSF75304">
    <property type="entry name" value="Amidase signature (AS) enzymes"/>
    <property type="match status" value="1"/>
</dbReference>
<gene>
    <name evidence="7" type="ORF">CVT26_012518</name>
</gene>
<feature type="active site" description="Acyl-ester intermediate" evidence="3">
    <location>
        <position position="223"/>
    </location>
</feature>
<feature type="binding site" evidence="4">
    <location>
        <begin position="220"/>
        <end position="223"/>
    </location>
    <ligand>
        <name>substrate</name>
    </ligand>
</feature>
<comment type="caution">
    <text evidence="7">The sequence shown here is derived from an EMBL/GenBank/DDBJ whole genome shotgun (WGS) entry which is preliminary data.</text>
</comment>
<keyword evidence="2" id="KW-0378">Hydrolase</keyword>
<feature type="active site" description="Charge relay system" evidence="3">
    <location>
        <position position="124"/>
    </location>
</feature>